<accession>A0A6B9WJE6</accession>
<keyword evidence="2" id="KW-0472">Membrane</keyword>
<evidence type="ECO:0000256" key="2">
    <source>
        <dbReference type="SAM" id="Phobius"/>
    </source>
</evidence>
<dbReference type="Proteomes" id="UP000465124">
    <property type="component" value="Segment"/>
</dbReference>
<gene>
    <name evidence="3" type="ORF">muut_6</name>
</gene>
<evidence type="ECO:0000313" key="3">
    <source>
        <dbReference type="EMBL" id="QHR65803.1"/>
    </source>
</evidence>
<protein>
    <submittedName>
        <fullName evidence="3">Uncharacterized protein</fullName>
    </submittedName>
</protein>
<keyword evidence="1" id="KW-0175">Coiled coil</keyword>
<dbReference type="EMBL" id="MN850573">
    <property type="protein sequence ID" value="QHR65803.1"/>
    <property type="molecule type" value="Genomic_DNA"/>
</dbReference>
<reference evidence="4" key="1">
    <citation type="submission" date="2019-12" db="EMBL/GenBank/DDBJ databases">
        <authorList>
            <person name="Olsen N.S."/>
            <person name="Junco L.M.F."/>
            <person name="Kot W."/>
            <person name="Hansen L.H."/>
        </authorList>
    </citation>
    <scope>NUCLEOTIDE SEQUENCE [LARGE SCALE GENOMIC DNA]</scope>
</reference>
<organism evidence="3 4">
    <name type="scientific">Escherichia phage muut</name>
    <dbReference type="NCBI Taxonomy" id="2696426"/>
    <lineage>
        <taxon>Viruses</taxon>
        <taxon>Duplodnaviria</taxon>
        <taxon>Heunggongvirae</taxon>
        <taxon>Uroviricota</taxon>
        <taxon>Caudoviricetes</taxon>
        <taxon>Stephanstirmvirinae</taxon>
        <taxon>Justusliebigvirus</taxon>
        <taxon>Justusliebigvirus muut</taxon>
    </lineage>
</organism>
<feature type="coiled-coil region" evidence="1">
    <location>
        <begin position="71"/>
        <end position="105"/>
    </location>
</feature>
<evidence type="ECO:0000313" key="4">
    <source>
        <dbReference type="Proteomes" id="UP000465124"/>
    </source>
</evidence>
<keyword evidence="2" id="KW-1133">Transmembrane helix</keyword>
<proteinExistence type="predicted"/>
<keyword evidence="2" id="KW-0812">Transmembrane</keyword>
<evidence type="ECO:0000256" key="1">
    <source>
        <dbReference type="SAM" id="Coils"/>
    </source>
</evidence>
<sequence length="143" mass="16224">MMILTMLINLLKNKWVRYFVLIIALFGGLYVGLNKLHDDVYAQGYNAGVAKQEQILQQNQIKAKQQFDILQAKADAERSKLNEKIHSLTKERNDLLTQLDKKSNNITQERIDYAKTSSGAMSCFSPNDDGLRIINNSFPASTD</sequence>
<name>A0A6B9WJE6_9CAUD</name>
<feature type="transmembrane region" description="Helical" evidence="2">
    <location>
        <begin position="15"/>
        <end position="33"/>
    </location>
</feature>
<keyword evidence="4" id="KW-1185">Reference proteome</keyword>